<dbReference type="OrthoDB" id="1928232at2759"/>
<organism evidence="5 6">
    <name type="scientific">Coptis chinensis</name>
    <dbReference type="NCBI Taxonomy" id="261450"/>
    <lineage>
        <taxon>Eukaryota</taxon>
        <taxon>Viridiplantae</taxon>
        <taxon>Streptophyta</taxon>
        <taxon>Embryophyta</taxon>
        <taxon>Tracheophyta</taxon>
        <taxon>Spermatophyta</taxon>
        <taxon>Magnoliopsida</taxon>
        <taxon>Ranunculales</taxon>
        <taxon>Ranunculaceae</taxon>
        <taxon>Coptidoideae</taxon>
        <taxon>Coptis</taxon>
    </lineage>
</organism>
<evidence type="ECO:0000256" key="3">
    <source>
        <dbReference type="SAM" id="MobiDB-lite"/>
    </source>
</evidence>
<keyword evidence="1 2" id="KW-0863">Zinc-finger</keyword>
<dbReference type="InterPro" id="IPR036875">
    <property type="entry name" value="Znf_CCHC_sf"/>
</dbReference>
<dbReference type="GO" id="GO:0005634">
    <property type="term" value="C:nucleus"/>
    <property type="evidence" value="ECO:0007669"/>
    <property type="project" value="UniProtKB-SubCell"/>
</dbReference>
<dbReference type="SUPFAM" id="SSF57756">
    <property type="entry name" value="Retrovirus zinc finger-like domains"/>
    <property type="match status" value="1"/>
</dbReference>
<comment type="similarity">
    <text evidence="2">Belongs to the FHY3/FAR1 family.</text>
</comment>
<dbReference type="InterPro" id="IPR001878">
    <property type="entry name" value="Znf_CCHC"/>
</dbReference>
<feature type="region of interest" description="Disordered" evidence="3">
    <location>
        <begin position="378"/>
        <end position="411"/>
    </location>
</feature>
<sequence>MKNNKKNQSNSSLPPPPPYHFLPPFYPPWSTYPGVWQFPPAGTPPHGFPITMPPLNCPPPGTIAGLQPQHPHFGFWPHPGGFTSPPIVMSPIMPQTSGHGSVVSLPTSSQAPTAIAPSQAPPPLRRRHSAAAGDPQQEGKAGQTQQVKSKKHNGIEKKSSHGHDKQEADVYVEHKSLKEDFQAKYRKCVYDSQKPEEFESGWKALLAMLCLDENSWLNGMYDMREHWVPLYLQDIFFAGMTTMQLGEGVNYFDGFVHDGTPLSEFIPQYEQAVKQRRNEEADEDFITMYTSVGSTSKHPIEEQAAKVFTRNMFTVFSHEFCESSGCFVRKITEEEPIIDIWTLKSNAIKFVELGAASTERLNCAFNIIEEGMKNLSFTSAPSSDSPPEKVDDTTLHISDSTSHESPPVETKHYLESSKMRLGIKQTLRRKRKCSACNQTGHYTTTCPQGSVIQSETSTNVTGSS</sequence>
<evidence type="ECO:0000313" key="5">
    <source>
        <dbReference type="EMBL" id="KAF9608382.1"/>
    </source>
</evidence>
<evidence type="ECO:0000313" key="6">
    <source>
        <dbReference type="Proteomes" id="UP000631114"/>
    </source>
</evidence>
<dbReference type="GO" id="GO:0008270">
    <property type="term" value="F:zinc ion binding"/>
    <property type="evidence" value="ECO:0007669"/>
    <property type="project" value="UniProtKB-UniRule"/>
</dbReference>
<proteinExistence type="inferred from homology"/>
<feature type="region of interest" description="Disordered" evidence="3">
    <location>
        <begin position="93"/>
        <end position="168"/>
    </location>
</feature>
<evidence type="ECO:0000259" key="4">
    <source>
        <dbReference type="PROSITE" id="PS50158"/>
    </source>
</evidence>
<feature type="compositionally biased region" description="Basic and acidic residues" evidence="3">
    <location>
        <begin position="153"/>
        <end position="168"/>
    </location>
</feature>
<dbReference type="PROSITE" id="PS50158">
    <property type="entry name" value="ZF_CCHC"/>
    <property type="match status" value="1"/>
</dbReference>
<keyword evidence="2" id="KW-0862">Zinc</keyword>
<evidence type="ECO:0000256" key="2">
    <source>
        <dbReference type="RuleBase" id="RU367018"/>
    </source>
</evidence>
<gene>
    <name evidence="5" type="ORF">IFM89_009748</name>
</gene>
<keyword evidence="2" id="KW-0539">Nucleus</keyword>
<comment type="subcellular location">
    <subcellularLocation>
        <location evidence="2">Nucleus</location>
    </subcellularLocation>
</comment>
<comment type="caution">
    <text evidence="5">The sequence shown here is derived from an EMBL/GenBank/DDBJ whole genome shotgun (WGS) entry which is preliminary data.</text>
</comment>
<dbReference type="Proteomes" id="UP000631114">
    <property type="component" value="Unassembled WGS sequence"/>
</dbReference>
<comment type="function">
    <text evidence="2">Putative transcription activator involved in regulating light control of development.</text>
</comment>
<dbReference type="InterPro" id="IPR031052">
    <property type="entry name" value="FHY3/FAR1"/>
</dbReference>
<reference evidence="5 6" key="1">
    <citation type="submission" date="2020-10" db="EMBL/GenBank/DDBJ databases">
        <title>The Coptis chinensis genome and diversification of protoberbering-type alkaloids.</title>
        <authorList>
            <person name="Wang B."/>
            <person name="Shu S."/>
            <person name="Song C."/>
            <person name="Liu Y."/>
        </authorList>
    </citation>
    <scope>NUCLEOTIDE SEQUENCE [LARGE SCALE GENOMIC DNA]</scope>
    <source>
        <strain evidence="5">HL-2020</strain>
        <tissue evidence="5">Leaf</tissue>
    </source>
</reference>
<name>A0A835I2A2_9MAGN</name>
<keyword evidence="6" id="KW-1185">Reference proteome</keyword>
<feature type="compositionally biased region" description="Polar residues" evidence="3">
    <location>
        <begin position="395"/>
        <end position="404"/>
    </location>
</feature>
<evidence type="ECO:0000256" key="1">
    <source>
        <dbReference type="PROSITE-ProRule" id="PRU00047"/>
    </source>
</evidence>
<dbReference type="EMBL" id="JADFTS010000004">
    <property type="protein sequence ID" value="KAF9608382.1"/>
    <property type="molecule type" value="Genomic_DNA"/>
</dbReference>
<dbReference type="PANTHER" id="PTHR31669:SF149">
    <property type="entry name" value="PROTEIN FAR1-RELATED SEQUENCE 12-RELATED"/>
    <property type="match status" value="1"/>
</dbReference>
<feature type="compositionally biased region" description="Polar residues" evidence="3">
    <location>
        <begin position="93"/>
        <end position="112"/>
    </location>
</feature>
<dbReference type="AlphaFoldDB" id="A0A835I2A2"/>
<protein>
    <recommendedName>
        <fullName evidence="2">Protein FAR1-RELATED SEQUENCE</fullName>
    </recommendedName>
</protein>
<feature type="domain" description="CCHC-type" evidence="4">
    <location>
        <begin position="431"/>
        <end position="448"/>
    </location>
</feature>
<dbReference type="GO" id="GO:0003676">
    <property type="term" value="F:nucleic acid binding"/>
    <property type="evidence" value="ECO:0007669"/>
    <property type="project" value="InterPro"/>
</dbReference>
<accession>A0A835I2A2</accession>
<dbReference type="PANTHER" id="PTHR31669">
    <property type="entry name" value="PROTEIN FAR1-RELATED SEQUENCE 10-RELATED"/>
    <property type="match status" value="1"/>
</dbReference>
<dbReference type="GO" id="GO:0006355">
    <property type="term" value="P:regulation of DNA-templated transcription"/>
    <property type="evidence" value="ECO:0007669"/>
    <property type="project" value="UniProtKB-UniRule"/>
</dbReference>
<keyword evidence="2" id="KW-0479">Metal-binding</keyword>